<sequence length="415" mass="47633">MQISVKIRKEGKPIVISTPPIPDEFDAPPSNPYIDNSNISIVEQYLANYNSGTQNKKQTRSSSILPCLTSNNNGNILSYPDEQQYKKRQRSQISLAQIVLPFSKLELTKDISTGPNSLAENSPIKQRPRQILRNSQQRASIEKQRPMIKQFELILEEQQQKVHVPLIRVFSQNEREMPYIQQRQMKKDKSREDVYLKQIRSRNSLVEIPMVSSEVLMPFQSLDIPSHPNRLSSLNKSAHKSLLSLLKHNFEHSSQQRFKNVKLQHIYDTPEIPNSSSDLLNRFSATQDHPQKSAIQRLNDRIKLRILAARENSKVAPTKQNLDLQPGVFRTIPQSIVGEIVSLPMPESLKNTLKSQGSKKIEQYLNKMFDKQSRVMYKRIADDRYRQQSDMGVQTAGDESKQLVNIIVAQQSDAI</sequence>
<feature type="region of interest" description="Disordered" evidence="1">
    <location>
        <begin position="112"/>
        <end position="142"/>
    </location>
</feature>
<name>A0A8J8NMR3_HALGN</name>
<evidence type="ECO:0000313" key="2">
    <source>
        <dbReference type="EMBL" id="TNV78117.1"/>
    </source>
</evidence>
<organism evidence="2 3">
    <name type="scientific">Halteria grandinella</name>
    <dbReference type="NCBI Taxonomy" id="5974"/>
    <lineage>
        <taxon>Eukaryota</taxon>
        <taxon>Sar</taxon>
        <taxon>Alveolata</taxon>
        <taxon>Ciliophora</taxon>
        <taxon>Intramacronucleata</taxon>
        <taxon>Spirotrichea</taxon>
        <taxon>Stichotrichia</taxon>
        <taxon>Sporadotrichida</taxon>
        <taxon>Halteriidae</taxon>
        <taxon>Halteria</taxon>
    </lineage>
</organism>
<evidence type="ECO:0000313" key="3">
    <source>
        <dbReference type="Proteomes" id="UP000785679"/>
    </source>
</evidence>
<proteinExistence type="predicted"/>
<accession>A0A8J8NMR3</accession>
<feature type="compositionally biased region" description="Polar residues" evidence="1">
    <location>
        <begin position="112"/>
        <end position="124"/>
    </location>
</feature>
<keyword evidence="3" id="KW-1185">Reference proteome</keyword>
<comment type="caution">
    <text evidence="2">The sequence shown here is derived from an EMBL/GenBank/DDBJ whole genome shotgun (WGS) entry which is preliminary data.</text>
</comment>
<gene>
    <name evidence="2" type="ORF">FGO68_gene246</name>
</gene>
<protein>
    <submittedName>
        <fullName evidence="2">Uncharacterized protein</fullName>
    </submittedName>
</protein>
<dbReference type="EMBL" id="RRYP01010863">
    <property type="protein sequence ID" value="TNV78117.1"/>
    <property type="molecule type" value="Genomic_DNA"/>
</dbReference>
<dbReference type="Proteomes" id="UP000785679">
    <property type="component" value="Unassembled WGS sequence"/>
</dbReference>
<evidence type="ECO:0000256" key="1">
    <source>
        <dbReference type="SAM" id="MobiDB-lite"/>
    </source>
</evidence>
<reference evidence="2" key="1">
    <citation type="submission" date="2019-06" db="EMBL/GenBank/DDBJ databases">
        <authorList>
            <person name="Zheng W."/>
        </authorList>
    </citation>
    <scope>NUCLEOTIDE SEQUENCE</scope>
    <source>
        <strain evidence="2">QDHG01</strain>
    </source>
</reference>
<dbReference type="AlphaFoldDB" id="A0A8J8NMR3"/>